<reference evidence="1 2" key="1">
    <citation type="submission" date="2009-09" db="EMBL/GenBank/DDBJ databases">
        <authorList>
            <person name="Weinstock G."/>
            <person name="Sodergren E."/>
            <person name="Clifton S."/>
            <person name="Fulton L."/>
            <person name="Fulton B."/>
            <person name="Courtney L."/>
            <person name="Fronick C."/>
            <person name="Harrison M."/>
            <person name="Strong C."/>
            <person name="Farmer C."/>
            <person name="Delahaunty K."/>
            <person name="Markovic C."/>
            <person name="Hall O."/>
            <person name="Minx P."/>
            <person name="Tomlinson C."/>
            <person name="Mitreva M."/>
            <person name="Nelson J."/>
            <person name="Hou S."/>
            <person name="Wollam A."/>
            <person name="Pepin K.H."/>
            <person name="Johnson M."/>
            <person name="Bhonagiri V."/>
            <person name="Nash W.E."/>
            <person name="Warren W."/>
            <person name="Chinwalla A."/>
            <person name="Mardis E.R."/>
            <person name="Wilson R.K."/>
        </authorList>
    </citation>
    <scope>NUCLEOTIDE SEQUENCE [LARGE SCALE GENOMIC DNA]</scope>
    <source>
        <strain evidence="1 2">F0319</strain>
    </source>
</reference>
<dbReference type="HOGENOM" id="CLU_2754573_0_0_10"/>
<evidence type="ECO:0000313" key="2">
    <source>
        <dbReference type="Proteomes" id="UP000003327"/>
    </source>
</evidence>
<keyword evidence="2" id="KW-1185">Reference proteome</keyword>
<organism evidence="1 2">
    <name type="scientific">Prevotella veroralis F0319</name>
    <dbReference type="NCBI Taxonomy" id="649761"/>
    <lineage>
        <taxon>Bacteria</taxon>
        <taxon>Pseudomonadati</taxon>
        <taxon>Bacteroidota</taxon>
        <taxon>Bacteroidia</taxon>
        <taxon>Bacteroidales</taxon>
        <taxon>Prevotellaceae</taxon>
        <taxon>Prevotella</taxon>
    </lineage>
</organism>
<sequence length="70" mass="7981">MPNGSRFGKGILNTKEAFLHIEETPFSLQGNALFILKKAFLYLKNMPTCRDRRSRLSAIAQPDKTYPKPL</sequence>
<gene>
    <name evidence="1" type="ORF">HMPREF0973_03108</name>
</gene>
<evidence type="ECO:0000313" key="1">
    <source>
        <dbReference type="EMBL" id="EEX17038.1"/>
    </source>
</evidence>
<dbReference type="AlphaFoldDB" id="C9MTX9"/>
<dbReference type="EMBL" id="ACVA01000096">
    <property type="protein sequence ID" value="EEX17038.1"/>
    <property type="molecule type" value="Genomic_DNA"/>
</dbReference>
<name>C9MTX9_9BACT</name>
<dbReference type="Proteomes" id="UP000003327">
    <property type="component" value="Unassembled WGS sequence"/>
</dbReference>
<protein>
    <submittedName>
        <fullName evidence="1">Uncharacterized protein</fullName>
    </submittedName>
</protein>
<comment type="caution">
    <text evidence="1">The sequence shown here is derived from an EMBL/GenBank/DDBJ whole genome shotgun (WGS) entry which is preliminary data.</text>
</comment>
<proteinExistence type="predicted"/>
<accession>C9MTX9</accession>